<evidence type="ECO:0000256" key="1">
    <source>
        <dbReference type="SAM" id="MobiDB-lite"/>
    </source>
</evidence>
<sequence length="534" mass="59622">MQEATRGSRRKLLSGLLVPAVSALLVLLAIAAYPELTTTHEVGRHLSGEATGGHELAATTADEEGHVQKAATRRLPAEEEEHEESAAGSGTMTSAIMLLGMVVFVLLMFYLVNWPDPDIRDMTWRLISATTSIFIAVLWFEAIRKLLALWVGDLLGPDWVLSLLIFLSVWSVQQAQLHFFMGQKLHMTALSTIGAHVSGFAAIHTFSEIQTEEPFKRNAFMNGVVAVIFALVWVFLAFVSKHIRRSIKHSEHFPKEEEHEWVEQCEESENDVLAICLGKLFCNASRFALLGKLHEKEILLCDSCPPPRMRTVVLMFALGVFFMGLVFFANIFHNRVAKFEDNPRVKRFVKISLATFAFSMSWTLLFANQWLFKVWDVSSHIQSPVMKMLLVALFLGVSSMVAIFVLDYLADHEIVDSKALRSVMFALGMLVGLSWEGSFDVATEALAEGLADEGDEESAKGTYYTALLHIILVMISYPAWRLYILPKTDPELAEIIGKFPPLSHLWSTEDVARDSGSDEEDQGKADLLEGDVRG</sequence>
<feature type="transmembrane region" description="Helical" evidence="2">
    <location>
        <begin position="311"/>
        <end position="332"/>
    </location>
</feature>
<feature type="transmembrane region" description="Helical" evidence="2">
    <location>
        <begin position="92"/>
        <end position="112"/>
    </location>
</feature>
<feature type="region of interest" description="Disordered" evidence="1">
    <location>
        <begin position="58"/>
        <end position="88"/>
    </location>
</feature>
<feature type="transmembrane region" description="Helical" evidence="2">
    <location>
        <begin position="462"/>
        <end position="480"/>
    </location>
</feature>
<reference evidence="3" key="1">
    <citation type="submission" date="2021-02" db="EMBL/GenBank/DDBJ databases">
        <authorList>
            <person name="Dougan E. K."/>
            <person name="Rhodes N."/>
            <person name="Thang M."/>
            <person name="Chan C."/>
        </authorList>
    </citation>
    <scope>NUCLEOTIDE SEQUENCE</scope>
</reference>
<feature type="region of interest" description="Disordered" evidence="1">
    <location>
        <begin position="510"/>
        <end position="534"/>
    </location>
</feature>
<comment type="caution">
    <text evidence="3">The sequence shown here is derived from an EMBL/GenBank/DDBJ whole genome shotgun (WGS) entry which is preliminary data.</text>
</comment>
<name>A0A813GPC7_POLGL</name>
<dbReference type="Proteomes" id="UP000654075">
    <property type="component" value="Unassembled WGS sequence"/>
</dbReference>
<keyword evidence="2" id="KW-0812">Transmembrane</keyword>
<evidence type="ECO:0000256" key="2">
    <source>
        <dbReference type="SAM" id="Phobius"/>
    </source>
</evidence>
<protein>
    <submittedName>
        <fullName evidence="3">Uncharacterized protein</fullName>
    </submittedName>
</protein>
<evidence type="ECO:0000313" key="4">
    <source>
        <dbReference type="Proteomes" id="UP000654075"/>
    </source>
</evidence>
<feature type="transmembrane region" description="Helical" evidence="2">
    <location>
        <begin position="353"/>
        <end position="372"/>
    </location>
</feature>
<keyword evidence="2" id="KW-0472">Membrane</keyword>
<keyword evidence="4" id="KW-1185">Reference proteome</keyword>
<organism evidence="3 4">
    <name type="scientific">Polarella glacialis</name>
    <name type="common">Dinoflagellate</name>
    <dbReference type="NCBI Taxonomy" id="89957"/>
    <lineage>
        <taxon>Eukaryota</taxon>
        <taxon>Sar</taxon>
        <taxon>Alveolata</taxon>
        <taxon>Dinophyceae</taxon>
        <taxon>Suessiales</taxon>
        <taxon>Suessiaceae</taxon>
        <taxon>Polarella</taxon>
    </lineage>
</organism>
<feature type="transmembrane region" description="Helical" evidence="2">
    <location>
        <begin position="388"/>
        <end position="410"/>
    </location>
</feature>
<feature type="transmembrane region" description="Helical" evidence="2">
    <location>
        <begin position="154"/>
        <end position="173"/>
    </location>
</feature>
<dbReference type="EMBL" id="CAJNNV010029050">
    <property type="protein sequence ID" value="CAE8626849.1"/>
    <property type="molecule type" value="Genomic_DNA"/>
</dbReference>
<feature type="transmembrane region" description="Helical" evidence="2">
    <location>
        <begin position="185"/>
        <end position="207"/>
    </location>
</feature>
<feature type="transmembrane region" description="Helical" evidence="2">
    <location>
        <begin position="124"/>
        <end position="142"/>
    </location>
</feature>
<gene>
    <name evidence="3" type="ORF">PGLA1383_LOCUS43736</name>
</gene>
<proteinExistence type="predicted"/>
<evidence type="ECO:0000313" key="3">
    <source>
        <dbReference type="EMBL" id="CAE8626849.1"/>
    </source>
</evidence>
<feature type="transmembrane region" description="Helical" evidence="2">
    <location>
        <begin position="12"/>
        <end position="33"/>
    </location>
</feature>
<accession>A0A813GPC7</accession>
<keyword evidence="2" id="KW-1133">Transmembrane helix</keyword>
<dbReference type="AlphaFoldDB" id="A0A813GPC7"/>
<feature type="transmembrane region" description="Helical" evidence="2">
    <location>
        <begin position="219"/>
        <end position="239"/>
    </location>
</feature>